<dbReference type="PANTHER" id="PTHR22907:SF59">
    <property type="entry name" value="CUTICLIN-LIKE PROTEIN 19"/>
    <property type="match status" value="1"/>
</dbReference>
<name>A0ABD6EA00_9BILA</name>
<dbReference type="AlphaFoldDB" id="A0ABD6EA00"/>
<evidence type="ECO:0000256" key="1">
    <source>
        <dbReference type="ARBA" id="ARBA00022729"/>
    </source>
</evidence>
<comment type="caution">
    <text evidence="4">The sequence shown here is derived from an EMBL/GenBank/DDBJ whole genome shotgun (WGS) entry which is preliminary data.</text>
</comment>
<keyword evidence="5" id="KW-1185">Reference proteome</keyword>
<dbReference type="Proteomes" id="UP001608902">
    <property type="component" value="Unassembled WGS sequence"/>
</dbReference>
<organism evidence="4 5">
    <name type="scientific">Gnathostoma spinigerum</name>
    <dbReference type="NCBI Taxonomy" id="75299"/>
    <lineage>
        <taxon>Eukaryota</taxon>
        <taxon>Metazoa</taxon>
        <taxon>Ecdysozoa</taxon>
        <taxon>Nematoda</taxon>
        <taxon>Chromadorea</taxon>
        <taxon>Rhabditida</taxon>
        <taxon>Spirurina</taxon>
        <taxon>Gnathostomatomorpha</taxon>
        <taxon>Gnathostomatoidea</taxon>
        <taxon>Gnathostomatidae</taxon>
        <taxon>Gnathostoma</taxon>
    </lineage>
</organism>
<feature type="signal peptide" evidence="2">
    <location>
        <begin position="1"/>
        <end position="24"/>
    </location>
</feature>
<feature type="chain" id="PRO_5044817042" description="ZP domain-containing protein" evidence="2">
    <location>
        <begin position="25"/>
        <end position="261"/>
    </location>
</feature>
<evidence type="ECO:0000313" key="5">
    <source>
        <dbReference type="Proteomes" id="UP001608902"/>
    </source>
</evidence>
<dbReference type="PROSITE" id="PS51034">
    <property type="entry name" value="ZP_2"/>
    <property type="match status" value="1"/>
</dbReference>
<dbReference type="EMBL" id="JBGFUD010001878">
    <property type="protein sequence ID" value="MFH4976868.1"/>
    <property type="molecule type" value="Genomic_DNA"/>
</dbReference>
<evidence type="ECO:0000313" key="4">
    <source>
        <dbReference type="EMBL" id="MFH4976868.1"/>
    </source>
</evidence>
<dbReference type="PANTHER" id="PTHR22907">
    <property type="entry name" value="GH04558P"/>
    <property type="match status" value="1"/>
</dbReference>
<proteinExistence type="predicted"/>
<dbReference type="InterPro" id="IPR001507">
    <property type="entry name" value="ZP_dom"/>
</dbReference>
<gene>
    <name evidence="4" type="ORF">AB6A40_003577</name>
</gene>
<evidence type="ECO:0000259" key="3">
    <source>
        <dbReference type="PROSITE" id="PS51034"/>
    </source>
</evidence>
<sequence length="261" mass="29664">MDIFISVLLIIITFVSKIVHGSMGKFSKLVESEVRVKMEPIKFVGNFNLTNPSENCWLTLHRGSCSGLPITPHDTIAWDTRLCFVWTCDIAEYAMRVESCWAGSRHHPIYLISKDGCTAEPGMISSPTYNSRMQQATANGWLSVRHVGRLYISLSCDIRLCHICDESCRLITPPISCEDYSDLYLMNRERMFWNQSTYVAQTCTSLEQSEENENSPNNTALQGRSLFLLATIMMYFLLRSDIVHLNVTWAMLCCLCGKCIT</sequence>
<accession>A0ABD6EA00</accession>
<protein>
    <recommendedName>
        <fullName evidence="3">ZP domain-containing protein</fullName>
    </recommendedName>
</protein>
<keyword evidence="1 2" id="KW-0732">Signal</keyword>
<feature type="domain" description="ZP" evidence="3">
    <location>
        <begin position="1"/>
        <end position="175"/>
    </location>
</feature>
<dbReference type="InterPro" id="IPR051962">
    <property type="entry name" value="Cuticlin"/>
</dbReference>
<reference evidence="4 5" key="1">
    <citation type="submission" date="2024-08" db="EMBL/GenBank/DDBJ databases">
        <title>Gnathostoma spinigerum genome.</title>
        <authorList>
            <person name="Gonzalez-Bertolin B."/>
            <person name="Monzon S."/>
            <person name="Zaballos A."/>
            <person name="Jimenez P."/>
            <person name="Dekumyoy P."/>
            <person name="Varona S."/>
            <person name="Cuesta I."/>
            <person name="Sumanam S."/>
            <person name="Adisakwattana P."/>
            <person name="Gasser R.B."/>
            <person name="Hernandez-Gonzalez A."/>
            <person name="Young N.D."/>
            <person name="Perteguer M.J."/>
        </authorList>
    </citation>
    <scope>NUCLEOTIDE SEQUENCE [LARGE SCALE GENOMIC DNA]</scope>
    <source>
        <strain evidence="4">AL3</strain>
        <tissue evidence="4">Liver</tissue>
    </source>
</reference>
<evidence type="ECO:0000256" key="2">
    <source>
        <dbReference type="SAM" id="SignalP"/>
    </source>
</evidence>